<accession>A0A0F9SEM1</accession>
<gene>
    <name evidence="1" type="ORF">LCGC14_0783490</name>
</gene>
<sequence>MKAKTTKILLLCGLLLCLVWVGVKVTGDIKDAWSWREDANSEPVQTLEEIEAAERAKWKKDNAPVEFKQGMTLKSGQTAVASFRIPLNLKEVPICDANCSCYEYLEKEKVK</sequence>
<reference evidence="1" key="1">
    <citation type="journal article" date="2015" name="Nature">
        <title>Complex archaea that bridge the gap between prokaryotes and eukaryotes.</title>
        <authorList>
            <person name="Spang A."/>
            <person name="Saw J.H."/>
            <person name="Jorgensen S.L."/>
            <person name="Zaremba-Niedzwiedzka K."/>
            <person name="Martijn J."/>
            <person name="Lind A.E."/>
            <person name="van Eijk R."/>
            <person name="Schleper C."/>
            <person name="Guy L."/>
            <person name="Ettema T.J."/>
        </authorList>
    </citation>
    <scope>NUCLEOTIDE SEQUENCE</scope>
</reference>
<proteinExistence type="predicted"/>
<name>A0A0F9SEM1_9ZZZZ</name>
<dbReference type="AlphaFoldDB" id="A0A0F9SEM1"/>
<dbReference type="EMBL" id="LAZR01002037">
    <property type="protein sequence ID" value="KKN35446.1"/>
    <property type="molecule type" value="Genomic_DNA"/>
</dbReference>
<organism evidence="1">
    <name type="scientific">marine sediment metagenome</name>
    <dbReference type="NCBI Taxonomy" id="412755"/>
    <lineage>
        <taxon>unclassified sequences</taxon>
        <taxon>metagenomes</taxon>
        <taxon>ecological metagenomes</taxon>
    </lineage>
</organism>
<protein>
    <submittedName>
        <fullName evidence="1">Uncharacterized protein</fullName>
    </submittedName>
</protein>
<comment type="caution">
    <text evidence="1">The sequence shown here is derived from an EMBL/GenBank/DDBJ whole genome shotgun (WGS) entry which is preliminary data.</text>
</comment>
<evidence type="ECO:0000313" key="1">
    <source>
        <dbReference type="EMBL" id="KKN35446.1"/>
    </source>
</evidence>